<keyword evidence="1" id="KW-1133">Transmembrane helix</keyword>
<reference evidence="3" key="1">
    <citation type="journal article" date="2019" name="PLoS Negl. Trop. Dis.">
        <title>Revisiting the worldwide diversity of Leptospira species in the environment.</title>
        <authorList>
            <person name="Vincent A.T."/>
            <person name="Schiettekatte O."/>
            <person name="Bourhy P."/>
            <person name="Veyrier F.J."/>
            <person name="Picardeau M."/>
        </authorList>
    </citation>
    <scope>NUCLEOTIDE SEQUENCE [LARGE SCALE GENOMIC DNA]</scope>
    <source>
        <strain evidence="3">201601113</strain>
    </source>
</reference>
<dbReference type="Gene3D" id="1.25.40.10">
    <property type="entry name" value="Tetratricopeptide repeat domain"/>
    <property type="match status" value="1"/>
</dbReference>
<organism evidence="3 4">
    <name type="scientific">Leptospira dzoumogneensis</name>
    <dbReference type="NCBI Taxonomy" id="2484904"/>
    <lineage>
        <taxon>Bacteria</taxon>
        <taxon>Pseudomonadati</taxon>
        <taxon>Spirochaetota</taxon>
        <taxon>Spirochaetia</taxon>
        <taxon>Leptospirales</taxon>
        <taxon>Leptospiraceae</taxon>
        <taxon>Leptospira</taxon>
    </lineage>
</organism>
<name>A0A4Z1ANM4_9LEPT</name>
<keyword evidence="1" id="KW-0812">Transmembrane</keyword>
<evidence type="ECO:0000256" key="2">
    <source>
        <dbReference type="SAM" id="SignalP"/>
    </source>
</evidence>
<sequence>MGKAYRTVLFILLSLSSSNIFSESAETNYSQIRELINRSKIVEAQEALKPLLESEPDNPTLNLYQTEIWIIQGEENYDSGNLKTAFEYFTKAQTTWASHPTIRNRIAELQGKKLVDRPKADFRNKTGRSFSEPQNKNTLIVLADPEILELTNQLKDGLRSRIAELEQRTVGTDTKVELFNTLQKWILSLFGISILTNLFLSVLLFRKR</sequence>
<accession>A0A4Z1ANM4</accession>
<keyword evidence="2" id="KW-0732">Signal</keyword>
<feature type="transmembrane region" description="Helical" evidence="1">
    <location>
        <begin position="185"/>
        <end position="205"/>
    </location>
</feature>
<dbReference type="Proteomes" id="UP000297241">
    <property type="component" value="Unassembled WGS sequence"/>
</dbReference>
<keyword evidence="4" id="KW-1185">Reference proteome</keyword>
<feature type="signal peptide" evidence="2">
    <location>
        <begin position="1"/>
        <end position="22"/>
    </location>
</feature>
<dbReference type="RefSeq" id="WP_135755677.1">
    <property type="nucleotide sequence ID" value="NZ_RQHS01000005.1"/>
</dbReference>
<evidence type="ECO:0000313" key="4">
    <source>
        <dbReference type="Proteomes" id="UP000297241"/>
    </source>
</evidence>
<gene>
    <name evidence="3" type="ORF">EHR06_03150</name>
</gene>
<protein>
    <submittedName>
        <fullName evidence="3">Tetratricopeptide repeat protein</fullName>
    </submittedName>
</protein>
<dbReference type="OrthoDB" id="328311at2"/>
<proteinExistence type="predicted"/>
<comment type="caution">
    <text evidence="3">The sequence shown here is derived from an EMBL/GenBank/DDBJ whole genome shotgun (WGS) entry which is preliminary data.</text>
</comment>
<dbReference type="AlphaFoldDB" id="A0A4Z1ANM4"/>
<dbReference type="SUPFAM" id="SSF48452">
    <property type="entry name" value="TPR-like"/>
    <property type="match status" value="1"/>
</dbReference>
<feature type="chain" id="PRO_5021476015" evidence="2">
    <location>
        <begin position="23"/>
        <end position="208"/>
    </location>
</feature>
<keyword evidence="1" id="KW-0472">Membrane</keyword>
<evidence type="ECO:0000313" key="3">
    <source>
        <dbReference type="EMBL" id="TGN03019.1"/>
    </source>
</evidence>
<dbReference type="InterPro" id="IPR011990">
    <property type="entry name" value="TPR-like_helical_dom_sf"/>
</dbReference>
<evidence type="ECO:0000256" key="1">
    <source>
        <dbReference type="SAM" id="Phobius"/>
    </source>
</evidence>
<dbReference type="EMBL" id="RQHS01000005">
    <property type="protein sequence ID" value="TGN03019.1"/>
    <property type="molecule type" value="Genomic_DNA"/>
</dbReference>